<dbReference type="EMBL" id="JADOXO010001079">
    <property type="protein sequence ID" value="KAF9798213.1"/>
    <property type="molecule type" value="Genomic_DNA"/>
</dbReference>
<evidence type="ECO:0000256" key="1">
    <source>
        <dbReference type="SAM" id="MobiDB-lite"/>
    </source>
</evidence>
<reference evidence="2" key="1">
    <citation type="submission" date="2020-11" db="EMBL/GenBank/DDBJ databases">
        <authorList>
            <person name="Koelle M."/>
            <person name="Horta M.A.C."/>
            <person name="Nowrousian M."/>
            <person name="Ohm R.A."/>
            <person name="Benz P."/>
            <person name="Pilgard A."/>
        </authorList>
    </citation>
    <scope>NUCLEOTIDE SEQUENCE</scope>
    <source>
        <strain evidence="2">FPRL280</strain>
    </source>
</reference>
<proteinExistence type="predicted"/>
<name>A0A8H7NRU7_9APHY</name>
<feature type="compositionally biased region" description="Polar residues" evidence="1">
    <location>
        <begin position="9"/>
        <end position="23"/>
    </location>
</feature>
<organism evidence="2 3">
    <name type="scientific">Rhodonia placenta</name>
    <dbReference type="NCBI Taxonomy" id="104341"/>
    <lineage>
        <taxon>Eukaryota</taxon>
        <taxon>Fungi</taxon>
        <taxon>Dikarya</taxon>
        <taxon>Basidiomycota</taxon>
        <taxon>Agaricomycotina</taxon>
        <taxon>Agaricomycetes</taxon>
        <taxon>Polyporales</taxon>
        <taxon>Adustoporiaceae</taxon>
        <taxon>Rhodonia</taxon>
    </lineage>
</organism>
<evidence type="ECO:0000313" key="2">
    <source>
        <dbReference type="EMBL" id="KAF9798213.1"/>
    </source>
</evidence>
<feature type="region of interest" description="Disordered" evidence="1">
    <location>
        <begin position="1"/>
        <end position="23"/>
    </location>
</feature>
<evidence type="ECO:0000313" key="3">
    <source>
        <dbReference type="Proteomes" id="UP000639403"/>
    </source>
</evidence>
<accession>A0A8H7NRU7</accession>
<evidence type="ECO:0008006" key="4">
    <source>
        <dbReference type="Google" id="ProtNLM"/>
    </source>
</evidence>
<comment type="caution">
    <text evidence="2">The sequence shown here is derived from an EMBL/GenBank/DDBJ whole genome shotgun (WGS) entry which is preliminary data.</text>
</comment>
<gene>
    <name evidence="2" type="ORF">IEO21_10769</name>
</gene>
<sequence>MNCGIPLDSISSANPSTIDPTSTISHPLDQHNTVSSAQPGFPIPSFDECLMAYHGQPEISLPPGDLQEAMDSIWSSHSTPIDPYPRASPLQSVNHPSTPSYLYPTMFPGAMSLMSSLDLQPTSPLTVGPYQSTKQCALQPQHIELYHAGGTPRYPSRYGQQRVFAASGTIPSSTLPYLSDHSPTCHAGAGCTADLDPIPACHSFDVHSPSLFAHSPSFTRSSNTGPPSGPPPPPIQRMSSDASKVTQRKSLFCRWEGCTYVGPLDRLAIMEHLRRHHVPRDHTSANVVDSVQCKWAGYRLQDAVKAKNLLKHLTGTHLRFKEVLCCVCRRRFSRPDSLKRHQGTCTQWFRLTANFIKPSDVALSQSHC</sequence>
<dbReference type="AlphaFoldDB" id="A0A8H7NRU7"/>
<protein>
    <recommendedName>
        <fullName evidence="4">C2H2-type domain-containing protein</fullName>
    </recommendedName>
</protein>
<dbReference type="Proteomes" id="UP000639403">
    <property type="component" value="Unassembled WGS sequence"/>
</dbReference>
<feature type="region of interest" description="Disordered" evidence="1">
    <location>
        <begin position="215"/>
        <end position="241"/>
    </location>
</feature>
<reference evidence="2" key="2">
    <citation type="journal article" name="Front. Microbiol.">
        <title>Degradative Capacity of Two Strains of Rhodonia placenta: From Phenotype to Genotype.</title>
        <authorList>
            <person name="Kolle M."/>
            <person name="Horta M.A.C."/>
            <person name="Nowrousian M."/>
            <person name="Ohm R.A."/>
            <person name="Benz J.P."/>
            <person name="Pilgard A."/>
        </authorList>
    </citation>
    <scope>NUCLEOTIDE SEQUENCE</scope>
    <source>
        <strain evidence="2">FPRL280</strain>
    </source>
</reference>